<accession>A0A6J0LLT4</accession>
<sequence length="296" mass="34776">MWKKLLRLRHIAYQFVQIEISSGATTSFWLDNWSLLEKLIELTGEGGCIALGISLDTTVEKAVQIYRNRLHRVPVFRQIEQEVINLRNRGMNNLQDVCLWKKENGDFKSEFVTSQTWNLVRSHSPKVTWSKGIWFSEATPKFAFLAWLATRNRLATGDRVLNWNPMAITTCWLCKEEMKTRNHIYFECAYSREVRSNVIGNLMGDVCLYQWDRVLKAMVDGRREKHVTFLLRYSFQAIIHMLWLERNTRRVGEASQPPGCIVARLDKLVRNRVTSLRKRDGAKYERAMEVWFGRGR</sequence>
<dbReference type="Proteomes" id="UP000504610">
    <property type="component" value="Chromosome 4"/>
</dbReference>
<dbReference type="InterPro" id="IPR026960">
    <property type="entry name" value="RVT-Znf"/>
</dbReference>
<gene>
    <name evidence="3" type="primary">LOC108832199</name>
</gene>
<reference evidence="3" key="2">
    <citation type="submission" date="2025-08" db="UniProtKB">
        <authorList>
            <consortium name="RefSeq"/>
        </authorList>
    </citation>
    <scope>IDENTIFICATION</scope>
    <source>
        <tissue evidence="3">Leaf</tissue>
    </source>
</reference>
<dbReference type="OrthoDB" id="1031973at2759"/>
<dbReference type="KEGG" id="rsz:108832199"/>
<dbReference type="Pfam" id="PF13966">
    <property type="entry name" value="zf-RVT"/>
    <property type="match status" value="1"/>
</dbReference>
<dbReference type="GeneID" id="108832199"/>
<keyword evidence="2" id="KW-1185">Reference proteome</keyword>
<organism evidence="2 3">
    <name type="scientific">Raphanus sativus</name>
    <name type="common">Radish</name>
    <name type="synonym">Raphanus raphanistrum var. sativus</name>
    <dbReference type="NCBI Taxonomy" id="3726"/>
    <lineage>
        <taxon>Eukaryota</taxon>
        <taxon>Viridiplantae</taxon>
        <taxon>Streptophyta</taxon>
        <taxon>Embryophyta</taxon>
        <taxon>Tracheophyta</taxon>
        <taxon>Spermatophyta</taxon>
        <taxon>Magnoliopsida</taxon>
        <taxon>eudicotyledons</taxon>
        <taxon>Gunneridae</taxon>
        <taxon>Pentapetalae</taxon>
        <taxon>rosids</taxon>
        <taxon>malvids</taxon>
        <taxon>Brassicales</taxon>
        <taxon>Brassicaceae</taxon>
        <taxon>Brassiceae</taxon>
        <taxon>Raphanus</taxon>
    </lineage>
</organism>
<dbReference type="AlphaFoldDB" id="A0A6J0LLT4"/>
<evidence type="ECO:0000313" key="3">
    <source>
        <dbReference type="RefSeq" id="XP_018461195.1"/>
    </source>
</evidence>
<protein>
    <submittedName>
        <fullName evidence="3">Uncharacterized protein LOC108832199</fullName>
    </submittedName>
</protein>
<evidence type="ECO:0000313" key="2">
    <source>
        <dbReference type="Proteomes" id="UP000504610"/>
    </source>
</evidence>
<dbReference type="RefSeq" id="XP_018461195.1">
    <property type="nucleotide sequence ID" value="XM_018605693.1"/>
</dbReference>
<reference evidence="2" key="1">
    <citation type="journal article" date="2019" name="Database">
        <title>The radish genome database (RadishGD): an integrated information resource for radish genomics.</title>
        <authorList>
            <person name="Yu H.J."/>
            <person name="Baek S."/>
            <person name="Lee Y.J."/>
            <person name="Cho A."/>
            <person name="Mun J.H."/>
        </authorList>
    </citation>
    <scope>NUCLEOTIDE SEQUENCE [LARGE SCALE GENOMIC DNA]</scope>
    <source>
        <strain evidence="2">cv. WK10039</strain>
    </source>
</reference>
<evidence type="ECO:0000259" key="1">
    <source>
        <dbReference type="Pfam" id="PF13966"/>
    </source>
</evidence>
<proteinExistence type="predicted"/>
<feature type="domain" description="Reverse transcriptase zinc-binding" evidence="1">
    <location>
        <begin position="111"/>
        <end position="194"/>
    </location>
</feature>
<name>A0A6J0LLT4_RAPSA</name>